<feature type="region of interest" description="Disordered" evidence="4">
    <location>
        <begin position="2707"/>
        <end position="2750"/>
    </location>
</feature>
<dbReference type="Pfam" id="PF25033">
    <property type="entry name" value="VPS13_M"/>
    <property type="match status" value="1"/>
</dbReference>
<proteinExistence type="inferred from homology"/>
<evidence type="ECO:0000313" key="10">
    <source>
        <dbReference type="Proteomes" id="UP000308267"/>
    </source>
</evidence>
<feature type="domain" description="Vacuolar protein sorting-associated protein 13 VPS13 adaptor binding" evidence="7">
    <location>
        <begin position="2741"/>
        <end position="2956"/>
    </location>
</feature>
<feature type="compositionally biased region" description="Acidic residues" evidence="4">
    <location>
        <begin position="910"/>
        <end position="929"/>
    </location>
</feature>
<feature type="compositionally biased region" description="Polar residues" evidence="4">
    <location>
        <begin position="937"/>
        <end position="946"/>
    </location>
</feature>
<feature type="region of interest" description="Disordered" evidence="4">
    <location>
        <begin position="1730"/>
        <end position="1764"/>
    </location>
</feature>
<feature type="domain" description="Chorein N-terminal" evidence="5">
    <location>
        <begin position="2"/>
        <end position="846"/>
    </location>
</feature>
<dbReference type="GO" id="GO:0006869">
    <property type="term" value="P:lipid transport"/>
    <property type="evidence" value="ECO:0007669"/>
    <property type="project" value="UniProtKB-KW"/>
</dbReference>
<feature type="region of interest" description="Disordered" evidence="4">
    <location>
        <begin position="432"/>
        <end position="453"/>
    </location>
</feature>
<protein>
    <submittedName>
        <fullName evidence="9">Uncharacterized protein</fullName>
    </submittedName>
</protein>
<feature type="region of interest" description="Disordered" evidence="4">
    <location>
        <begin position="910"/>
        <end position="957"/>
    </location>
</feature>
<evidence type="ECO:0000259" key="5">
    <source>
        <dbReference type="Pfam" id="PF12624"/>
    </source>
</evidence>
<dbReference type="Pfam" id="PF25037">
    <property type="entry name" value="VPS13_C"/>
    <property type="match status" value="1"/>
</dbReference>
<evidence type="ECO:0000259" key="7">
    <source>
        <dbReference type="Pfam" id="PF25036"/>
    </source>
</evidence>
<dbReference type="PANTHER" id="PTHR16166">
    <property type="entry name" value="VACUOLAR PROTEIN SORTING-ASSOCIATED PROTEIN VPS13"/>
    <property type="match status" value="1"/>
</dbReference>
<evidence type="ECO:0000256" key="2">
    <source>
        <dbReference type="ARBA" id="ARBA00022448"/>
    </source>
</evidence>
<evidence type="ECO:0000259" key="6">
    <source>
        <dbReference type="Pfam" id="PF25033"/>
    </source>
</evidence>
<feature type="compositionally biased region" description="Low complexity" evidence="4">
    <location>
        <begin position="433"/>
        <end position="453"/>
    </location>
</feature>
<dbReference type="Proteomes" id="UP000308267">
    <property type="component" value="Unassembled WGS sequence"/>
</dbReference>
<evidence type="ECO:0000259" key="8">
    <source>
        <dbReference type="Pfam" id="PF25037"/>
    </source>
</evidence>
<dbReference type="InterPro" id="IPR056748">
    <property type="entry name" value="VPS13-like_C"/>
</dbReference>
<keyword evidence="10" id="KW-1185">Reference proteome</keyword>
<dbReference type="GO" id="GO:0045053">
    <property type="term" value="P:protein retention in Golgi apparatus"/>
    <property type="evidence" value="ECO:0007669"/>
    <property type="project" value="TreeGrafter"/>
</dbReference>
<dbReference type="Pfam" id="PF12624">
    <property type="entry name" value="VPS13_N"/>
    <property type="match status" value="1"/>
</dbReference>
<dbReference type="PANTHER" id="PTHR16166:SF93">
    <property type="entry name" value="INTERMEMBRANE LIPID TRANSFER PROTEIN VPS13"/>
    <property type="match status" value="1"/>
</dbReference>
<comment type="similarity">
    <text evidence="1">Belongs to the VPS13 family.</text>
</comment>
<dbReference type="InterPro" id="IPR026847">
    <property type="entry name" value="VPS13"/>
</dbReference>
<feature type="compositionally biased region" description="Polar residues" evidence="4">
    <location>
        <begin position="2717"/>
        <end position="2727"/>
    </location>
</feature>
<evidence type="ECO:0000256" key="3">
    <source>
        <dbReference type="ARBA" id="ARBA00023055"/>
    </source>
</evidence>
<reference evidence="9 10" key="1">
    <citation type="journal article" date="2019" name="BMC Genomics">
        <title>New insights from Opisthorchis felineus genome: update on genomics of the epidemiologically important liver flukes.</title>
        <authorList>
            <person name="Ershov N.I."/>
            <person name="Mordvinov V.A."/>
            <person name="Prokhortchouk E.B."/>
            <person name="Pakharukova M.Y."/>
            <person name="Gunbin K.V."/>
            <person name="Ustyantsev K."/>
            <person name="Genaev M.A."/>
            <person name="Blinov A.G."/>
            <person name="Mazur A."/>
            <person name="Boulygina E."/>
            <person name="Tsygankova S."/>
            <person name="Khrameeva E."/>
            <person name="Chekanov N."/>
            <person name="Fan G."/>
            <person name="Xiao A."/>
            <person name="Zhang H."/>
            <person name="Xu X."/>
            <person name="Yang H."/>
            <person name="Solovyev V."/>
            <person name="Lee S.M."/>
            <person name="Liu X."/>
            <person name="Afonnikov D.A."/>
            <person name="Skryabin K.G."/>
        </authorList>
    </citation>
    <scope>NUCLEOTIDE SEQUENCE [LARGE SCALE GENOMIC DNA]</scope>
    <source>
        <strain evidence="9">AK-0245</strain>
        <tissue evidence="9">Whole organism</tissue>
    </source>
</reference>
<feature type="domain" description="Vacuolar protein sorting-associated protein 13 VPS13 adaptor binding" evidence="7">
    <location>
        <begin position="2312"/>
        <end position="2637"/>
    </location>
</feature>
<dbReference type="GO" id="GO:0006623">
    <property type="term" value="P:protein targeting to vacuole"/>
    <property type="evidence" value="ECO:0007669"/>
    <property type="project" value="TreeGrafter"/>
</dbReference>
<evidence type="ECO:0000256" key="1">
    <source>
        <dbReference type="ARBA" id="ARBA00006545"/>
    </source>
</evidence>
<evidence type="ECO:0000256" key="4">
    <source>
        <dbReference type="SAM" id="MobiDB-lite"/>
    </source>
</evidence>
<accession>A0A4S2LPU7</accession>
<dbReference type="InterPro" id="IPR056747">
    <property type="entry name" value="VPS13-like_M"/>
</dbReference>
<dbReference type="Pfam" id="PF25036">
    <property type="entry name" value="VPS13_VAB"/>
    <property type="match status" value="2"/>
</dbReference>
<name>A0A4S2LPU7_OPIFE</name>
<evidence type="ECO:0000313" key="9">
    <source>
        <dbReference type="EMBL" id="TGZ65762.1"/>
    </source>
</evidence>
<keyword evidence="3" id="KW-0445">Lipid transport</keyword>
<keyword evidence="2" id="KW-0813">Transport</keyword>
<organism evidence="9 10">
    <name type="scientific">Opisthorchis felineus</name>
    <dbReference type="NCBI Taxonomy" id="147828"/>
    <lineage>
        <taxon>Eukaryota</taxon>
        <taxon>Metazoa</taxon>
        <taxon>Spiralia</taxon>
        <taxon>Lophotrochozoa</taxon>
        <taxon>Platyhelminthes</taxon>
        <taxon>Trematoda</taxon>
        <taxon>Digenea</taxon>
        <taxon>Opisthorchiida</taxon>
        <taxon>Opisthorchiata</taxon>
        <taxon>Opisthorchiidae</taxon>
        <taxon>Opisthorchis</taxon>
    </lineage>
</organism>
<dbReference type="InterPro" id="IPR026854">
    <property type="entry name" value="VPS13_N"/>
</dbReference>
<feature type="compositionally biased region" description="Basic residues" evidence="4">
    <location>
        <begin position="1740"/>
        <end position="1754"/>
    </location>
</feature>
<sequence length="3690" mass="412189">MVFESLIVDLINTYAGDYIEALNASQLKIGLLGGNAQLENLDIKPNAFDSLNLPVKVLQGHISSLTLKIPFKNLYTEPTVAELDGLYVLVVPNSAVKYDEEKEQIYRRDSKMKELRDIEEARAQSARAGRKVQTKPDSFAEKLAAQIIKNLQVEVKNIHIRYEDGFSIPGQIFSLGFTLSGLFFKTFTPHDKVVPVREESVREFYKLVKLDSLGVYWNHNSMEFSNKARGPLRTAMRNSIASPENPKTGFSYLLQPISSTATLYIHTRPEDSDFTVPQVKLDVDFSEIQLNFSLFQYHDVTSFLDSTDRMITQNKYRKYRPQVPTKGHPSVWWRYAYTAILEESIRRRRRMWSWAFIQKHRRMVRDYIVLWKKQLRGEKFTQEQQKTLQDYEDALDVFNIVLCRQQAELQHNQGKKKEAAEKAKGSRMFRWFSRSPSTSSDTSSSTDSTQSDADVIMKRLQSEMTAEEKARLYEAINYSEAVASPGKFPPTYVSMIISVALRQLSFILLDDKLSDPQILKVAVNKLTAEVEQRSGDQALGVKISLGSLEALGACPSLEQAKLARSSNRPLIISSSAVQLSSEQTKREIAEKHEELLLVEFEKNPLDRRADQRVLVRASPLQIVYDAETINKIVHFLTPPKDIRLQELSSQVMSSLEDVKEVTVSGLRHLVSQRAYTEVQVDVRPSYFILPDNGVFRRECRLLLVDLGSLTVRSTPTKSQQKLALKKVESEVPVGTDALVSLGPRSRKAARHTFEELKEDAYDVYAIAISSMQVIMVEKDEDWRVLRENDRSPSHVLRPLGMNFNLKRCLLHNDINLPGILIDGCLPVFSVDLNDKIVKSLLELVTNVPFPEPDKRLTTPESPSEVLKDAVVLPGAIPSRDVLRAARQLNRSVSMSTVGSWFSDNLDELEEGEEEDADMLSEHSDDEPGDEGPREDQSVNTRSSTLDSGVEGDDVRIKANKAARRMQREAAIRRRRRANLIDLKIEFVVRMIQVQLIQRAEQQSGHKGIDTVILALTVHDVGTQVLKRRWDQELHAHVGTLSVSVPRYSDRQTGEPLCLAKTKRHVEGHHLLAIHLLVAEKSCPDFVVRYNNVRHHLQCEFKSLELCVHQEATLLLIDFLTSLLNELVLPSEPEEAEMKPETQRTGEAEWAAKVGDKEALGVLQQRAALEDAIAKELPVRLTAVAAIEGHLARKYERRVIRIDASTSAAKSGQTMLIREIDMTQWLINATLDKVSLTLCSESSDILSTTIHGLRVDIQMTYLTIELSAILSELSVTDRIESTNYRKILWVDPAESIVSLQLTQFTQGTRLLDNAYNPDKVDMALSLQIGKVHMVFLNHFIMRVVNFMNAFQLKTEAILNKVHDLSDAAALQVQAAAMQYAQFRLSLSIVAQAPVVYMPQHSFSTKALMVDLGCVTYNNHFEFIASNQGLEDAVGPIPDPGIMVERTEIRLDNLRLSRAVLAETSIKTEKPIIHPINFELRMRRNLSSNAYSGIPLLSVEGGLKAIHISLCQGDYRVVQEVVMDNFAEVPATTSSQKPVDAATPPSRKVSRRTLSGTSLAAVQQERPIEASKTLTVVADKAPTTAVRFSVEMDAVTLELFSGEVPASDWQGEPPADLYLALFSLANFSVSGQVATDSSCQIETKLSSIQLTDTRPHPQKQITNGQVIRVLDHAGTAESHDELIFVEFQQNSNKQQKVNIKLRSIHLCASMDYLVALADFHLKSYPQLEKQAPVLPPITESGKRKRREIPPRTKPRRRQDLPPPKEYPNELELLVDVGGPEIVLVEDIYNMQSNSLKVSATFKMKYNILKDVAVMDASVKGLIVVACPYNEPVHGRFSKEVLSPTEVSFYCKQPINGSMQGSLHIDAIMLNINPGTIQLLGHIVSTIQATTNPQISDIGKPTTAALTDGAQSKLQTMSSDDMNVSLWDPVSLEQLDLPFLKSDAGSTDSNTESDAVSTGCDVSKVLEQMEDRRAEKVDMDLIVMKMKTLHVVLESQIGPRSMPMLILESTVDGEIMSPSTSMELKLSVDLSLSYYNDELNQWEQILETLPDEEDRMWSMQIEMYTTNLEDLLAEEDLDEVGCLQASTQTILLVSRDNMELMLSKSALDMLSKLARSFEAAYKQQMTECEYELGGRAAAPYRIQNRTGWPVTLRVDTHSLQLVDRSTVRCVRKSLVSGTLRPQLNVVQLGRLGSPVAGPITSPVTDKTAIEELDDGLYVLPTGQEVGFTQRRQNSHKKLTIRSMADKAPRQVARVSWSPSTRLKPPAKKSELSLHLSSGNNFLLRLPGAVESPTGGGTFRDPVPFPVVAEVQTHLGMRVICLRSTVQVVNDTSDRLCIYSRVSWASKDGRPGRLATIEPGEIYALPIEIVNSQETTGIFIGPDLGVTTMSTCAAYWPETACSTHGNGHYQELVYLSPLAERSGSTANTQATLQTVSEAVANSATSSKSRFNWPVQFIKCKSNASSLIYYYTITTMNGKPSGSGSESQLRAAQVERITTTEAYECYVADFQMLIRNSVVLHNQLPIALNYILSDGIGEIPAGNHFTLRTVNPSRATVDVWFEYDNHVYRAMIQIAPNMDELTVVTFKSREGYELLTLHLGLRNVSNRGQVELTLYAPYWMINKTGKNLTYKSTEDMEVNHPASFQGALLFSSLAKSVFGKRKRPLSAHIHTSSEEDLDAESITPVEVGSSTTVSTASGAACVQSKSLSSTSLHKKLHWGKSTGRSESNTQKVGKTKKSPHKKPHKTKLQGKHKASVKMDDSNWSDKFSLDTVGSSGRVNCKTKQKWSYEIGVKIDLSSSGLTKIVTLMPYFMLVNKSGIDLECNEVDDTTGDDRSSIGKWIRVPAGEAVPFWPRATTSKKMLLRCRITEHLVTNVFPFYESHSILMKLPGKYAGVFIEVQTTEEATVITLQLYQDGMALVRLVNHLGDCQPVYFQQRGVEKVHQLDAGMSVMYAWDCPQAERELLFYCNKNDRPQSNKLTVDTVEEFYVNDTKAFWVSFLWNMQRVLLFTQDVNAAKNARLSADLEKIEQEIVVSLQSIGLSLVDNHNRAEVAYLSITSSGVRWSQVKRGNRLKPLKVATSDSLERAYATYVEQLRVGEPVRGLTKLTDVGRPVEVDFGQMMMLQPDQCELRRAFEPGVFLQYKTSASQMQIHAKIFRIQLDNQKLDCTFPVVLAPYPQPKSVALDSGPKPLIELSAIIARTANPGSFRFKYFRVLIQEMMLKLDHGFLNDMFDFFSGSVTRVSQEEAFKQDYQLIQNRLMDSPILLTHLQDGNRSVFDNFHISPIKMHVSFSLTGSSDGKNVAFPSEVLNLFLQSLGVALTDVQDVIFKLAYFEHQACIMTVNQMLSEMMRHYVSQGIRQMYVLVLGLDVLGNPFGVLRGMAQGVEDLFYEPVKGAVLGPEEFAEGVALGVKSLFGHAVGGAAGAVSRITGTLGKGVAALTLDEDYKRRRREQLARRPDSFGAGLAQGGRGLVMGVYHGLTGVLVKPVEGAKKEGVEGFFKGFGKGLIGVVARPVSGVVDFASSSFEGIRRIADTVEDVARVRPPRYIQMDGIIRPYERRQAEGHLILQRVNKDNNYGHYVFHISASKGNNLLLLTTTDLLIAECMDLLGTWTVHWNTKLDALAEVPLVNRNGILITLKEKQKKMFTSGHQTKQFDCATDAAMAFVREVDLIKSKRDSWGPHSPRTGSPPTLET</sequence>
<feature type="domain" description="Intermembrane lipid transfer protein VPS13-like C-terminal" evidence="8">
    <location>
        <begin position="3538"/>
        <end position="3647"/>
    </location>
</feature>
<dbReference type="InterPro" id="IPR009543">
    <property type="entry name" value="VPS13_VAB"/>
</dbReference>
<feature type="domain" description="VPS13-like middle region" evidence="6">
    <location>
        <begin position="1237"/>
        <end position="2114"/>
    </location>
</feature>
<dbReference type="OrthoDB" id="428159at2759"/>
<feature type="compositionally biased region" description="Basic residues" evidence="4">
    <location>
        <begin position="2728"/>
        <end position="2750"/>
    </location>
</feature>
<gene>
    <name evidence="9" type="ORF">CRM22_005684</name>
</gene>
<dbReference type="EMBL" id="SJOL01006477">
    <property type="protein sequence ID" value="TGZ65762.1"/>
    <property type="molecule type" value="Genomic_DNA"/>
</dbReference>
<comment type="caution">
    <text evidence="9">The sequence shown here is derived from an EMBL/GenBank/DDBJ whole genome shotgun (WGS) entry which is preliminary data.</text>
</comment>
<dbReference type="STRING" id="147828.A0A4S2LPU7"/>